<feature type="signal peptide" evidence="7">
    <location>
        <begin position="1"/>
        <end position="21"/>
    </location>
</feature>
<dbReference type="OrthoDB" id="9809781at2"/>
<feature type="binding site" evidence="6">
    <location>
        <position position="205"/>
    </location>
    <ligand>
        <name>Fe cation</name>
        <dbReference type="ChEBI" id="CHEBI:24875"/>
        <label>2</label>
    </ligand>
</feature>
<dbReference type="AlphaFoldDB" id="A0A4Y8LAA9"/>
<comment type="catalytic activity">
    <reaction evidence="1 5">
        <text>a phosphate monoester + H2O = an alcohol + phosphate</text>
        <dbReference type="Rhea" id="RHEA:15017"/>
        <dbReference type="ChEBI" id="CHEBI:15377"/>
        <dbReference type="ChEBI" id="CHEBI:30879"/>
        <dbReference type="ChEBI" id="CHEBI:43474"/>
        <dbReference type="ChEBI" id="CHEBI:67140"/>
        <dbReference type="EC" id="3.1.3.2"/>
    </reaction>
</comment>
<accession>A0A4Y8LAA9</accession>
<dbReference type="RefSeq" id="WP_134435702.1">
    <property type="nucleotide sequence ID" value="NZ_AP028867.1"/>
</dbReference>
<dbReference type="PIRSF" id="PIRSF000898">
    <property type="entry name" value="Acid_Ptase_5"/>
    <property type="match status" value="1"/>
</dbReference>
<evidence type="ECO:0000256" key="5">
    <source>
        <dbReference type="PIRNR" id="PIRNR000898"/>
    </source>
</evidence>
<dbReference type="EMBL" id="SOML01000002">
    <property type="protein sequence ID" value="TFD97960.1"/>
    <property type="molecule type" value="Genomic_DNA"/>
</dbReference>
<dbReference type="STRING" id="1121485.GCA_000426485_02441"/>
<dbReference type="InterPro" id="IPR004843">
    <property type="entry name" value="Calcineurin-like_PHP"/>
</dbReference>
<evidence type="ECO:0000256" key="1">
    <source>
        <dbReference type="ARBA" id="ARBA00000032"/>
    </source>
</evidence>
<protein>
    <recommendedName>
        <fullName evidence="2 5">acid phosphatase</fullName>
        <ecNumber evidence="2 5">3.1.3.2</ecNumber>
    </recommendedName>
</protein>
<dbReference type="SUPFAM" id="SSF56300">
    <property type="entry name" value="Metallo-dependent phosphatases"/>
    <property type="match status" value="1"/>
</dbReference>
<comment type="cofactor">
    <cofactor evidence="6">
        <name>Fe cation</name>
        <dbReference type="ChEBI" id="CHEBI:24875"/>
    </cofactor>
    <text evidence="6">Binds 2 iron ions per subunit.</text>
</comment>
<feature type="binding site" evidence="6">
    <location>
        <position position="75"/>
    </location>
    <ligand>
        <name>Fe cation</name>
        <dbReference type="ChEBI" id="CHEBI:24875"/>
        <label>1</label>
    </ligand>
</feature>
<dbReference type="PANTHER" id="PTHR10161">
    <property type="entry name" value="TARTRATE-RESISTANT ACID PHOSPHATASE TYPE 5"/>
    <property type="match status" value="1"/>
</dbReference>
<keyword evidence="5 6" id="KW-0408">Iron</keyword>
<dbReference type="PANTHER" id="PTHR10161:SF14">
    <property type="entry name" value="TARTRATE-RESISTANT ACID PHOSPHATASE TYPE 5"/>
    <property type="match status" value="1"/>
</dbReference>
<gene>
    <name evidence="9" type="ORF">E2605_04915</name>
</gene>
<comment type="caution">
    <text evidence="9">The sequence shown here is derived from an EMBL/GenBank/DDBJ whole genome shotgun (WGS) entry which is preliminary data.</text>
</comment>
<keyword evidence="6" id="KW-0479">Metal-binding</keyword>
<keyword evidence="10" id="KW-1185">Reference proteome</keyword>
<evidence type="ECO:0000256" key="7">
    <source>
        <dbReference type="SAM" id="SignalP"/>
    </source>
</evidence>
<dbReference type="InterPro" id="IPR024927">
    <property type="entry name" value="Acid_PPase"/>
</dbReference>
<dbReference type="GO" id="GO:0003993">
    <property type="term" value="F:acid phosphatase activity"/>
    <property type="evidence" value="ECO:0007669"/>
    <property type="project" value="UniProtKB-UniRule"/>
</dbReference>
<dbReference type="InterPro" id="IPR029052">
    <property type="entry name" value="Metallo-depent_PP-like"/>
</dbReference>
<keyword evidence="4 5" id="KW-0378">Hydrolase</keyword>
<dbReference type="InterPro" id="IPR051558">
    <property type="entry name" value="Metallophosphoesterase_PAP"/>
</dbReference>
<evidence type="ECO:0000256" key="2">
    <source>
        <dbReference type="ARBA" id="ARBA00012646"/>
    </source>
</evidence>
<dbReference type="Proteomes" id="UP000297861">
    <property type="component" value="Unassembled WGS sequence"/>
</dbReference>
<evidence type="ECO:0000313" key="9">
    <source>
        <dbReference type="EMBL" id="TFD97960.1"/>
    </source>
</evidence>
<sequence length="314" mass="36095">MKISKVIGLVFLCFLTLGLNAQNKISEKKELEDSFNFIIATDLGRNGRYDQKPIAELMGETAKAVDAEFIISSGDTHHYIGVESVSDPLWMTNFELIYSHPELQLEWYPLLGNHEYRGNTQAVIDYSKISRRWCMPDRYYTQVYQLKNGESLRIVYIDTPPLIDKYRNESDKYPDAVKQDMDKQLAWLDATLKASTEKWKVVVGHHPIYAETPKDDSERADMQKRVDPILKKYNVDMYICGHLHTFQHLKMKDSKIDYVVNSSGSLSRSPKAIEGTVFCSGETGFSVFSATDKEIVLYMVNNKGEIIHEVKRSR</sequence>
<name>A0A4Y8LAA9_9BACT</name>
<reference evidence="9 10" key="1">
    <citation type="submission" date="2019-03" db="EMBL/GenBank/DDBJ databases">
        <title>San Antonio Military Medical Center submission to MRSN (WRAIR), pending publication.</title>
        <authorList>
            <person name="Blyth D.M."/>
            <person name="Mccarthy S.L."/>
            <person name="Schall S.E."/>
            <person name="Stam J.A."/>
            <person name="Ong A.C."/>
            <person name="Mcgann P.T."/>
        </authorList>
    </citation>
    <scope>NUCLEOTIDE SEQUENCE [LARGE SCALE GENOMIC DNA]</scope>
    <source>
        <strain evidence="9 10">MRSN571793</strain>
    </source>
</reference>
<feature type="domain" description="Calcineurin-like phosphoesterase" evidence="8">
    <location>
        <begin position="36"/>
        <end position="245"/>
    </location>
</feature>
<dbReference type="Pfam" id="PF00149">
    <property type="entry name" value="Metallophos"/>
    <property type="match status" value="1"/>
</dbReference>
<feature type="binding site" evidence="6">
    <location>
        <position position="242"/>
    </location>
    <ligand>
        <name>Fe cation</name>
        <dbReference type="ChEBI" id="CHEBI:24875"/>
        <label>2</label>
    </ligand>
</feature>
<keyword evidence="3 7" id="KW-0732">Signal</keyword>
<feature type="binding site" evidence="6">
    <location>
        <position position="42"/>
    </location>
    <ligand>
        <name>Fe cation</name>
        <dbReference type="ChEBI" id="CHEBI:24875"/>
        <label>1</label>
    </ligand>
</feature>
<feature type="binding site" evidence="6">
    <location>
        <position position="244"/>
    </location>
    <ligand>
        <name>Fe cation</name>
        <dbReference type="ChEBI" id="CHEBI:24875"/>
        <label>1</label>
    </ligand>
</feature>
<evidence type="ECO:0000256" key="3">
    <source>
        <dbReference type="ARBA" id="ARBA00022729"/>
    </source>
</evidence>
<evidence type="ECO:0000256" key="6">
    <source>
        <dbReference type="PIRSR" id="PIRSR000898-1"/>
    </source>
</evidence>
<feature type="chain" id="PRO_5021276465" description="acid phosphatase" evidence="7">
    <location>
        <begin position="22"/>
        <end position="314"/>
    </location>
</feature>
<organism evidence="9 10">
    <name type="scientific">Dysgonomonas capnocytophagoides</name>
    <dbReference type="NCBI Taxonomy" id="45254"/>
    <lineage>
        <taxon>Bacteria</taxon>
        <taxon>Pseudomonadati</taxon>
        <taxon>Bacteroidota</taxon>
        <taxon>Bacteroidia</taxon>
        <taxon>Bacteroidales</taxon>
        <taxon>Dysgonomonadaceae</taxon>
        <taxon>Dysgonomonas</taxon>
    </lineage>
</organism>
<evidence type="ECO:0000313" key="10">
    <source>
        <dbReference type="Proteomes" id="UP000297861"/>
    </source>
</evidence>
<evidence type="ECO:0000256" key="4">
    <source>
        <dbReference type="ARBA" id="ARBA00022801"/>
    </source>
</evidence>
<evidence type="ECO:0000259" key="8">
    <source>
        <dbReference type="Pfam" id="PF00149"/>
    </source>
</evidence>
<feature type="binding site" evidence="6">
    <location>
        <position position="113"/>
    </location>
    <ligand>
        <name>Fe cation</name>
        <dbReference type="ChEBI" id="CHEBI:24875"/>
        <label>2</label>
    </ligand>
</feature>
<dbReference type="GO" id="GO:0046872">
    <property type="term" value="F:metal ion binding"/>
    <property type="evidence" value="ECO:0007669"/>
    <property type="project" value="UniProtKB-KW"/>
</dbReference>
<feature type="binding site" evidence="6">
    <location>
        <position position="75"/>
    </location>
    <ligand>
        <name>Fe cation</name>
        <dbReference type="ChEBI" id="CHEBI:24875"/>
        <label>2</label>
    </ligand>
</feature>
<dbReference type="EC" id="3.1.3.2" evidence="2 5"/>
<dbReference type="Gene3D" id="3.60.21.10">
    <property type="match status" value="1"/>
</dbReference>
<proteinExistence type="predicted"/>